<dbReference type="AlphaFoldDB" id="A0A0B6RWZ6"/>
<keyword evidence="5 10" id="KW-0456">Lyase</keyword>
<feature type="binding site" evidence="9">
    <location>
        <position position="105"/>
    </location>
    <ligand>
        <name>Zn(2+)</name>
        <dbReference type="ChEBI" id="CHEBI:29105"/>
    </ligand>
</feature>
<dbReference type="EMBL" id="CP002580">
    <property type="protein sequence ID" value="AJK47893.1"/>
    <property type="molecule type" value="Genomic_DNA"/>
</dbReference>
<evidence type="ECO:0000256" key="5">
    <source>
        <dbReference type="ARBA" id="ARBA00023239"/>
    </source>
</evidence>
<evidence type="ECO:0000256" key="1">
    <source>
        <dbReference type="ARBA" id="ARBA00006217"/>
    </source>
</evidence>
<feature type="binding site" evidence="9">
    <location>
        <position position="46"/>
    </location>
    <ligand>
        <name>Zn(2+)</name>
        <dbReference type="ChEBI" id="CHEBI:29105"/>
    </ligand>
</feature>
<dbReference type="GO" id="GO:0008270">
    <property type="term" value="F:zinc ion binding"/>
    <property type="evidence" value="ECO:0007669"/>
    <property type="project" value="InterPro"/>
</dbReference>
<keyword evidence="11" id="KW-1185">Reference proteome</keyword>
<evidence type="ECO:0000256" key="4">
    <source>
        <dbReference type="ARBA" id="ARBA00022833"/>
    </source>
</evidence>
<reference evidence="10 11" key="2">
    <citation type="journal article" date="2016" name="Appl. Microbiol. Biotechnol.">
        <title>Mutations improving production and secretion of extracellular lipase by Burkholderia glumae PG1.</title>
        <authorList>
            <person name="Knapp A."/>
            <person name="Voget S."/>
            <person name="Gao R."/>
            <person name="Zaburannyi N."/>
            <person name="Krysciak D."/>
            <person name="Breuer M."/>
            <person name="Hauer B."/>
            <person name="Streit W.R."/>
            <person name="Muller R."/>
            <person name="Daniel R."/>
            <person name="Jaeger K.E."/>
        </authorList>
    </citation>
    <scope>NUCLEOTIDE SEQUENCE [LARGE SCALE GENOMIC DNA]</scope>
    <source>
        <strain evidence="10 11">PG1</strain>
    </source>
</reference>
<sequence>MTTNAHPLSDLFENNETWVNRKLAEDPHFFERLKDQQAPEYLWIGCSDSRVPANQIVGLQPGEVFVHRNIANVVVHSDLNCLSVVQFAVDILKVKHIMVVGHYGCSGVNAALNNRRVGLADNWLHHVQDVRDKHAALLDEWPLGEARYRRLIELNAIEQVVNLCRTTIVGDAWARGQALSVHGLVYGVHDGRMRNLGMTVSSPEALEPVHRRCVDALSAGRALSADNDMVAADAAKLADVAEQVANTLKETKHDNC</sequence>
<evidence type="ECO:0000256" key="9">
    <source>
        <dbReference type="PIRSR" id="PIRSR601765-1"/>
    </source>
</evidence>
<dbReference type="PANTHER" id="PTHR11002:SF76">
    <property type="entry name" value="CARBONIC ANHYDRASE"/>
    <property type="match status" value="1"/>
</dbReference>
<dbReference type="InterPro" id="IPR015892">
    <property type="entry name" value="Carbonic_anhydrase_CS"/>
</dbReference>
<evidence type="ECO:0000256" key="6">
    <source>
        <dbReference type="ARBA" id="ARBA00039351"/>
    </source>
</evidence>
<dbReference type="Pfam" id="PF00484">
    <property type="entry name" value="Pro_CA"/>
    <property type="match status" value="1"/>
</dbReference>
<dbReference type="CDD" id="cd00883">
    <property type="entry name" value="beta_CA_cladeA"/>
    <property type="match status" value="1"/>
</dbReference>
<dbReference type="InterPro" id="IPR001765">
    <property type="entry name" value="Carbonic_anhydrase"/>
</dbReference>
<evidence type="ECO:0000256" key="2">
    <source>
        <dbReference type="ARBA" id="ARBA00012925"/>
    </source>
</evidence>
<dbReference type="GO" id="GO:0004089">
    <property type="term" value="F:carbonate dehydratase activity"/>
    <property type="evidence" value="ECO:0007669"/>
    <property type="project" value="UniProtKB-EC"/>
</dbReference>
<comment type="similarity">
    <text evidence="1">Belongs to the beta-class carbonic anhydrase family.</text>
</comment>
<evidence type="ECO:0000256" key="3">
    <source>
        <dbReference type="ARBA" id="ARBA00022723"/>
    </source>
</evidence>
<comment type="cofactor">
    <cofactor evidence="9">
        <name>Zn(2+)</name>
        <dbReference type="ChEBI" id="CHEBI:29105"/>
    </cofactor>
    <text evidence="9">Binds 1 zinc ion per subunit.</text>
</comment>
<dbReference type="SUPFAM" id="SSF53056">
    <property type="entry name" value="beta-carbonic anhydrase, cab"/>
    <property type="match status" value="1"/>
</dbReference>
<dbReference type="EC" id="4.2.1.1" evidence="2"/>
<gene>
    <name evidence="10" type="primary">can</name>
    <name evidence="10" type="ORF">BGL_1c34190</name>
</gene>
<dbReference type="KEGG" id="bpla:bpln_1g33170"/>
<dbReference type="Gene3D" id="3.40.1050.10">
    <property type="entry name" value="Carbonic anhydrase"/>
    <property type="match status" value="1"/>
</dbReference>
<feature type="binding site" evidence="9">
    <location>
        <position position="48"/>
    </location>
    <ligand>
        <name>Zn(2+)</name>
        <dbReference type="ChEBI" id="CHEBI:29105"/>
    </ligand>
</feature>
<feature type="binding site" evidence="9">
    <location>
        <position position="102"/>
    </location>
    <ligand>
        <name>Zn(2+)</name>
        <dbReference type="ChEBI" id="CHEBI:29105"/>
    </ligand>
</feature>
<organism evidence="10 11">
    <name type="scientific">Burkholderia plantarii</name>
    <dbReference type="NCBI Taxonomy" id="41899"/>
    <lineage>
        <taxon>Bacteria</taxon>
        <taxon>Pseudomonadati</taxon>
        <taxon>Pseudomonadota</taxon>
        <taxon>Betaproteobacteria</taxon>
        <taxon>Burkholderiales</taxon>
        <taxon>Burkholderiaceae</taxon>
        <taxon>Burkholderia</taxon>
    </lineage>
</organism>
<dbReference type="HOGENOM" id="CLU_053879_3_0_4"/>
<evidence type="ECO:0000313" key="10">
    <source>
        <dbReference type="EMBL" id="AJK47893.1"/>
    </source>
</evidence>
<reference evidence="11" key="1">
    <citation type="submission" date="2011-03" db="EMBL/GenBank/DDBJ databases">
        <authorList>
            <person name="Voget S."/>
            <person name="Streit W.R."/>
            <person name="Jaeger K.E."/>
            <person name="Daniel R."/>
        </authorList>
    </citation>
    <scope>NUCLEOTIDE SEQUENCE [LARGE SCALE GENOMIC DNA]</scope>
    <source>
        <strain evidence="11">PG1</strain>
    </source>
</reference>
<evidence type="ECO:0000256" key="7">
    <source>
        <dbReference type="ARBA" id="ARBA00048348"/>
    </source>
</evidence>
<comment type="catalytic activity">
    <reaction evidence="7">
        <text>hydrogencarbonate + H(+) = CO2 + H2O</text>
        <dbReference type="Rhea" id="RHEA:10748"/>
        <dbReference type="ChEBI" id="CHEBI:15377"/>
        <dbReference type="ChEBI" id="CHEBI:15378"/>
        <dbReference type="ChEBI" id="CHEBI:16526"/>
        <dbReference type="ChEBI" id="CHEBI:17544"/>
        <dbReference type="EC" id="4.2.1.1"/>
    </reaction>
</comment>
<dbReference type="InterPro" id="IPR036874">
    <property type="entry name" value="Carbonic_anhydrase_sf"/>
</dbReference>
<dbReference type="PROSITE" id="PS00704">
    <property type="entry name" value="PROK_CO2_ANHYDRASE_1"/>
    <property type="match status" value="1"/>
</dbReference>
<dbReference type="KEGG" id="bgp:BGL_1c34190"/>
<name>A0A0B6RWZ6_BURPL</name>
<dbReference type="FunFam" id="3.40.1050.10:FF:000001">
    <property type="entry name" value="Carbonic anhydrase"/>
    <property type="match status" value="1"/>
</dbReference>
<accession>A0A0B6RWZ6</accession>
<dbReference type="GO" id="GO:0015976">
    <property type="term" value="P:carbon utilization"/>
    <property type="evidence" value="ECO:0007669"/>
    <property type="project" value="InterPro"/>
</dbReference>
<proteinExistence type="inferred from homology"/>
<dbReference type="NCBIfam" id="NF007756">
    <property type="entry name" value="PRK10437.1"/>
    <property type="match status" value="1"/>
</dbReference>
<protein>
    <recommendedName>
        <fullName evidence="6">Carbonic anhydrase 2</fullName>
        <ecNumber evidence="2">4.2.1.1</ecNumber>
    </recommendedName>
    <alternativeName>
        <fullName evidence="8">Carbonate dehydratase 2</fullName>
    </alternativeName>
</protein>
<dbReference type="PANTHER" id="PTHR11002">
    <property type="entry name" value="CARBONIC ANHYDRASE"/>
    <property type="match status" value="1"/>
</dbReference>
<dbReference type="Proteomes" id="UP000031838">
    <property type="component" value="Chromosome 1"/>
</dbReference>
<keyword evidence="4 9" id="KW-0862">Zinc</keyword>
<evidence type="ECO:0000256" key="8">
    <source>
        <dbReference type="ARBA" id="ARBA00082533"/>
    </source>
</evidence>
<dbReference type="RefSeq" id="WP_042626144.1">
    <property type="nucleotide sequence ID" value="NZ_BSTO01000003.1"/>
</dbReference>
<dbReference type="SMART" id="SM00947">
    <property type="entry name" value="Pro_CA"/>
    <property type="match status" value="1"/>
</dbReference>
<keyword evidence="3 9" id="KW-0479">Metal-binding</keyword>
<evidence type="ECO:0000313" key="11">
    <source>
        <dbReference type="Proteomes" id="UP000031838"/>
    </source>
</evidence>